<evidence type="ECO:0000259" key="6">
    <source>
        <dbReference type="Pfam" id="PF14759"/>
    </source>
</evidence>
<sequence>MSLKTVIVIGAGQAGAWAARTLRSEGFSGRILLVGDEASPPYERPPLSKEQLQQTPPSMRYLMGPTEFATLDIEWKRSSVCSSIDRVARQVRLAAGESIGYDKLILCTGGRARLPAISGINAGCVHTLRTIEDAARLRAALKDGVRLLVMGGGWIGLEVAAAARAAGCSVTLVEAAPQLCARTGSSLLSSFLARLHRSHGVELRLGESVVALDEATATGCRAALTNGTTQEVDLVVVGIGLMPNDALARNAGLACERGILVDRQCRTSDPRIFAAGDVTAMPGSDETLLRLESWQNAQDQAVAAARAVLGQDVDYRPVPFFWSQQYDALVHIVGTSTSGTNVVVRGADTPRLVAVEVSANGQIAFAICTNLPRDFRQLRKFVAEGTRVDAARLSDASVPLAQAVA</sequence>
<protein>
    <submittedName>
        <fullName evidence="7">Rhodocoxin reductase</fullName>
        <ecNumber evidence="7">1.18.1.-</ecNumber>
    </submittedName>
</protein>
<feature type="domain" description="FAD/NAD(P)-binding" evidence="5">
    <location>
        <begin position="5"/>
        <end position="301"/>
    </location>
</feature>
<dbReference type="InterPro" id="IPR023753">
    <property type="entry name" value="FAD/NAD-binding_dom"/>
</dbReference>
<dbReference type="SUPFAM" id="SSF55424">
    <property type="entry name" value="FAD/NAD-linked reductases, dimerisation (C-terminal) domain"/>
    <property type="match status" value="1"/>
</dbReference>
<dbReference type="PANTHER" id="PTHR43557">
    <property type="entry name" value="APOPTOSIS-INDUCING FACTOR 1"/>
    <property type="match status" value="1"/>
</dbReference>
<dbReference type="RefSeq" id="WP_175153422.1">
    <property type="nucleotide sequence ID" value="NZ_CADIKK010000048.1"/>
</dbReference>
<name>A0A6S7CDN0_9BURK</name>
<dbReference type="Pfam" id="PF07992">
    <property type="entry name" value="Pyr_redox_2"/>
    <property type="match status" value="1"/>
</dbReference>
<evidence type="ECO:0000259" key="5">
    <source>
        <dbReference type="Pfam" id="PF07992"/>
    </source>
</evidence>
<dbReference type="InterPro" id="IPR016156">
    <property type="entry name" value="FAD/NAD-linked_Rdtase_dimer_sf"/>
</dbReference>
<dbReference type="GO" id="GO:0016651">
    <property type="term" value="F:oxidoreductase activity, acting on NAD(P)H"/>
    <property type="evidence" value="ECO:0007669"/>
    <property type="project" value="TreeGrafter"/>
</dbReference>
<dbReference type="Proteomes" id="UP000494365">
    <property type="component" value="Unassembled WGS sequence"/>
</dbReference>
<dbReference type="PRINTS" id="PR00411">
    <property type="entry name" value="PNDRDTASEI"/>
</dbReference>
<evidence type="ECO:0000256" key="3">
    <source>
        <dbReference type="ARBA" id="ARBA00022827"/>
    </source>
</evidence>
<dbReference type="EC" id="1.18.1.-" evidence="7"/>
<dbReference type="Pfam" id="PF14759">
    <property type="entry name" value="Reductase_C"/>
    <property type="match status" value="1"/>
</dbReference>
<evidence type="ECO:0000313" key="8">
    <source>
        <dbReference type="Proteomes" id="UP000494365"/>
    </source>
</evidence>
<dbReference type="PRINTS" id="PR00368">
    <property type="entry name" value="FADPNR"/>
</dbReference>
<dbReference type="InterPro" id="IPR028202">
    <property type="entry name" value="Reductase_C"/>
</dbReference>
<keyword evidence="2" id="KW-0285">Flavoprotein</keyword>
<dbReference type="Gene3D" id="3.30.390.30">
    <property type="match status" value="1"/>
</dbReference>
<reference evidence="7 8" key="1">
    <citation type="submission" date="2020-04" db="EMBL/GenBank/DDBJ databases">
        <authorList>
            <person name="De Canck E."/>
        </authorList>
    </citation>
    <scope>NUCLEOTIDE SEQUENCE [LARGE SCALE GENOMIC DNA]</scope>
    <source>
        <strain evidence="7 8">LMG 28614</strain>
    </source>
</reference>
<keyword evidence="3" id="KW-0274">FAD</keyword>
<feature type="domain" description="Reductase C-terminal" evidence="6">
    <location>
        <begin position="320"/>
        <end position="403"/>
    </location>
</feature>
<dbReference type="EMBL" id="CADIKK010000048">
    <property type="protein sequence ID" value="CAB3807031.1"/>
    <property type="molecule type" value="Genomic_DNA"/>
</dbReference>
<evidence type="ECO:0000313" key="7">
    <source>
        <dbReference type="EMBL" id="CAB3807031.1"/>
    </source>
</evidence>
<keyword evidence="4 7" id="KW-0560">Oxidoreductase</keyword>
<proteinExistence type="predicted"/>
<evidence type="ECO:0000256" key="2">
    <source>
        <dbReference type="ARBA" id="ARBA00022630"/>
    </source>
</evidence>
<evidence type="ECO:0000256" key="4">
    <source>
        <dbReference type="ARBA" id="ARBA00023002"/>
    </source>
</evidence>
<dbReference type="GO" id="GO:0005737">
    <property type="term" value="C:cytoplasm"/>
    <property type="evidence" value="ECO:0007669"/>
    <property type="project" value="TreeGrafter"/>
</dbReference>
<dbReference type="InterPro" id="IPR036188">
    <property type="entry name" value="FAD/NAD-bd_sf"/>
</dbReference>
<dbReference type="InterPro" id="IPR050446">
    <property type="entry name" value="FAD-oxidoreductase/Apoptosis"/>
</dbReference>
<organism evidence="7 8">
    <name type="scientific">Paraburkholderia ultramafica</name>
    <dbReference type="NCBI Taxonomy" id="1544867"/>
    <lineage>
        <taxon>Bacteria</taxon>
        <taxon>Pseudomonadati</taxon>
        <taxon>Pseudomonadota</taxon>
        <taxon>Betaproteobacteria</taxon>
        <taxon>Burkholderiales</taxon>
        <taxon>Burkholderiaceae</taxon>
        <taxon>Paraburkholderia</taxon>
    </lineage>
</organism>
<keyword evidence="8" id="KW-1185">Reference proteome</keyword>
<dbReference type="SUPFAM" id="SSF51905">
    <property type="entry name" value="FAD/NAD(P)-binding domain"/>
    <property type="match status" value="1"/>
</dbReference>
<accession>A0A6S7CDN0</accession>
<dbReference type="PANTHER" id="PTHR43557:SF2">
    <property type="entry name" value="RIESKE DOMAIN-CONTAINING PROTEIN-RELATED"/>
    <property type="match status" value="1"/>
</dbReference>
<dbReference type="Gene3D" id="3.50.50.60">
    <property type="entry name" value="FAD/NAD(P)-binding domain"/>
    <property type="match status" value="2"/>
</dbReference>
<dbReference type="AlphaFoldDB" id="A0A6S7CDN0"/>
<comment type="cofactor">
    <cofactor evidence="1">
        <name>FAD</name>
        <dbReference type="ChEBI" id="CHEBI:57692"/>
    </cofactor>
</comment>
<gene>
    <name evidence="7" type="primary">thcD</name>
    <name evidence="7" type="ORF">LMG28614_06518</name>
</gene>
<evidence type="ECO:0000256" key="1">
    <source>
        <dbReference type="ARBA" id="ARBA00001974"/>
    </source>
</evidence>